<name>A0ABW2TYY3_9BACT</name>
<keyword evidence="2" id="KW-1185">Reference proteome</keyword>
<dbReference type="Proteomes" id="UP001596513">
    <property type="component" value="Unassembled WGS sequence"/>
</dbReference>
<gene>
    <name evidence="1" type="ORF">ACFQT0_01985</name>
</gene>
<protein>
    <submittedName>
        <fullName evidence="1">Uncharacterized protein</fullName>
    </submittedName>
</protein>
<dbReference type="RefSeq" id="WP_380199949.1">
    <property type="nucleotide sequence ID" value="NZ_JBHTEK010000001.1"/>
</dbReference>
<reference evidence="2" key="1">
    <citation type="journal article" date="2019" name="Int. J. Syst. Evol. Microbiol.">
        <title>The Global Catalogue of Microorganisms (GCM) 10K type strain sequencing project: providing services to taxonomists for standard genome sequencing and annotation.</title>
        <authorList>
            <consortium name="The Broad Institute Genomics Platform"/>
            <consortium name="The Broad Institute Genome Sequencing Center for Infectious Disease"/>
            <person name="Wu L."/>
            <person name="Ma J."/>
        </authorList>
    </citation>
    <scope>NUCLEOTIDE SEQUENCE [LARGE SCALE GENOMIC DNA]</scope>
    <source>
        <strain evidence="2">JCM 19635</strain>
    </source>
</reference>
<evidence type="ECO:0000313" key="1">
    <source>
        <dbReference type="EMBL" id="MFC7666332.1"/>
    </source>
</evidence>
<comment type="caution">
    <text evidence="1">The sequence shown here is derived from an EMBL/GenBank/DDBJ whole genome shotgun (WGS) entry which is preliminary data.</text>
</comment>
<sequence length="64" mass="6918">MERVLPPVEKGVSEALAVARKKNISGVAYDLNLSIPAQKNEPIAAVESVSFNLPDNLDPVQARF</sequence>
<evidence type="ECO:0000313" key="2">
    <source>
        <dbReference type="Proteomes" id="UP001596513"/>
    </source>
</evidence>
<dbReference type="EMBL" id="JBHTEK010000001">
    <property type="protein sequence ID" value="MFC7666332.1"/>
    <property type="molecule type" value="Genomic_DNA"/>
</dbReference>
<accession>A0ABW2TYY3</accession>
<proteinExistence type="predicted"/>
<organism evidence="1 2">
    <name type="scientific">Hymenobacter humi</name>
    <dbReference type="NCBI Taxonomy" id="1411620"/>
    <lineage>
        <taxon>Bacteria</taxon>
        <taxon>Pseudomonadati</taxon>
        <taxon>Bacteroidota</taxon>
        <taxon>Cytophagia</taxon>
        <taxon>Cytophagales</taxon>
        <taxon>Hymenobacteraceae</taxon>
        <taxon>Hymenobacter</taxon>
    </lineage>
</organism>